<comment type="caution">
    <text evidence="2">The sequence shown here is derived from an EMBL/GenBank/DDBJ whole genome shotgun (WGS) entry which is preliminary data.</text>
</comment>
<accession>A0AAD4M7M8</accession>
<dbReference type="EMBL" id="WTXG01000006">
    <property type="protein sequence ID" value="KAI0305105.1"/>
    <property type="molecule type" value="Genomic_DNA"/>
</dbReference>
<dbReference type="Pfam" id="PF01425">
    <property type="entry name" value="Amidase"/>
    <property type="match status" value="1"/>
</dbReference>
<dbReference type="SUPFAM" id="SSF75304">
    <property type="entry name" value="Amidase signature (AS) enzymes"/>
    <property type="match status" value="1"/>
</dbReference>
<reference evidence="2" key="1">
    <citation type="journal article" date="2022" name="New Phytol.">
        <title>Evolutionary transition to the ectomycorrhizal habit in the genomes of a hyperdiverse lineage of mushroom-forming fungi.</title>
        <authorList>
            <person name="Looney B."/>
            <person name="Miyauchi S."/>
            <person name="Morin E."/>
            <person name="Drula E."/>
            <person name="Courty P.E."/>
            <person name="Kohler A."/>
            <person name="Kuo A."/>
            <person name="LaButti K."/>
            <person name="Pangilinan J."/>
            <person name="Lipzen A."/>
            <person name="Riley R."/>
            <person name="Andreopoulos W."/>
            <person name="He G."/>
            <person name="Johnson J."/>
            <person name="Nolan M."/>
            <person name="Tritt A."/>
            <person name="Barry K.W."/>
            <person name="Grigoriev I.V."/>
            <person name="Nagy L.G."/>
            <person name="Hibbett D."/>
            <person name="Henrissat B."/>
            <person name="Matheny P.B."/>
            <person name="Labbe J."/>
            <person name="Martin F.M."/>
        </authorList>
    </citation>
    <scope>NUCLEOTIDE SEQUENCE</scope>
    <source>
        <strain evidence="2">BPL690</strain>
    </source>
</reference>
<dbReference type="Gene3D" id="3.90.1300.10">
    <property type="entry name" value="Amidase signature (AS) domain"/>
    <property type="match status" value="1"/>
</dbReference>
<evidence type="ECO:0000313" key="2">
    <source>
        <dbReference type="EMBL" id="KAI0305105.1"/>
    </source>
</evidence>
<proteinExistence type="predicted"/>
<dbReference type="Proteomes" id="UP001203297">
    <property type="component" value="Unassembled WGS sequence"/>
</dbReference>
<evidence type="ECO:0000259" key="1">
    <source>
        <dbReference type="Pfam" id="PF01425"/>
    </source>
</evidence>
<organism evidence="2 3">
    <name type="scientific">Multifurca ochricompacta</name>
    <dbReference type="NCBI Taxonomy" id="376703"/>
    <lineage>
        <taxon>Eukaryota</taxon>
        <taxon>Fungi</taxon>
        <taxon>Dikarya</taxon>
        <taxon>Basidiomycota</taxon>
        <taxon>Agaricomycotina</taxon>
        <taxon>Agaricomycetes</taxon>
        <taxon>Russulales</taxon>
        <taxon>Russulaceae</taxon>
        <taxon>Multifurca</taxon>
    </lineage>
</organism>
<keyword evidence="3" id="KW-1185">Reference proteome</keyword>
<gene>
    <name evidence="2" type="ORF">B0F90DRAFT_1815362</name>
</gene>
<feature type="domain" description="Amidase" evidence="1">
    <location>
        <begin position="47"/>
        <end position="144"/>
    </location>
</feature>
<protein>
    <submittedName>
        <fullName evidence="2">Amidase signature domain-containing protein</fullName>
    </submittedName>
</protein>
<dbReference type="PANTHER" id="PTHR42678:SF34">
    <property type="entry name" value="OS04G0183300 PROTEIN"/>
    <property type="match status" value="1"/>
</dbReference>
<name>A0AAD4M7M8_9AGAM</name>
<dbReference type="AlphaFoldDB" id="A0AAD4M7M8"/>
<sequence length="246" mass="26249">MAFVTYAHTHTLTQAYLWLNLKGPKLRAVIETNLLKFHPTGSYAHFGSLPPRIAPVADELCAAGALLLGKANMSEWSNFRGKVPSGFSGRSAIASAIGLAAGAFGTEIDGSIVCPASRNNIVGVKPMVDLTSRAGDTDAAPVLSAIAGRDALDDATMGQPAAVPRFVESLKVQIFVPIFDKAIIVIENLGADIVDPADFPYALRDTEELLVLETEIREGLEQYFSGLLKNPDGIQSLDDLIEFNHA</sequence>
<dbReference type="InterPro" id="IPR036928">
    <property type="entry name" value="AS_sf"/>
</dbReference>
<dbReference type="PANTHER" id="PTHR42678">
    <property type="entry name" value="AMIDASE"/>
    <property type="match status" value="1"/>
</dbReference>
<dbReference type="InterPro" id="IPR023631">
    <property type="entry name" value="Amidase_dom"/>
</dbReference>
<evidence type="ECO:0000313" key="3">
    <source>
        <dbReference type="Proteomes" id="UP001203297"/>
    </source>
</evidence>